<dbReference type="Proteomes" id="UP000245626">
    <property type="component" value="Unassembled WGS sequence"/>
</dbReference>
<keyword evidence="2" id="KW-1185">Reference proteome</keyword>
<sequence length="266" mass="29936">MNDSFLSVSAAPAHKSHQDRQVFSIDSEIPSEQSFRSKARREKEERKKQIRQIKMDVRRELLEHTLAAKGLHLPIRGFPDEETYTICQHYIHSEWSELRDHGYDLFSPNLLEEIGYRVAFSASISNAQPSSRQGNDGSKWQHTSSAQNDCESPGGDGLEDGIGSPTSESLEVVEPPDLRDECSRESIPATSAGGYDEEQEAHEILTPSAEAQVHGQHYQHLVMLPEFQQGYTNYQLSGYGSGQPFFYHQAQHIQSVPRSYQSLTGT</sequence>
<dbReference type="EMBL" id="KZ820082">
    <property type="protein sequence ID" value="PWN49206.1"/>
    <property type="molecule type" value="Genomic_DNA"/>
</dbReference>
<name>A0ACD0NTT6_9BASI</name>
<gene>
    <name evidence="1" type="ORF">IE53DRAFT_369964</name>
</gene>
<protein>
    <submittedName>
        <fullName evidence="1">Uncharacterized protein</fullName>
    </submittedName>
</protein>
<proteinExistence type="predicted"/>
<organism evidence="1 2">
    <name type="scientific">Violaceomyces palustris</name>
    <dbReference type="NCBI Taxonomy" id="1673888"/>
    <lineage>
        <taxon>Eukaryota</taxon>
        <taxon>Fungi</taxon>
        <taxon>Dikarya</taxon>
        <taxon>Basidiomycota</taxon>
        <taxon>Ustilaginomycotina</taxon>
        <taxon>Ustilaginomycetes</taxon>
        <taxon>Violaceomycetales</taxon>
        <taxon>Violaceomycetaceae</taxon>
        <taxon>Violaceomyces</taxon>
    </lineage>
</organism>
<evidence type="ECO:0000313" key="1">
    <source>
        <dbReference type="EMBL" id="PWN49206.1"/>
    </source>
</evidence>
<evidence type="ECO:0000313" key="2">
    <source>
        <dbReference type="Proteomes" id="UP000245626"/>
    </source>
</evidence>
<accession>A0ACD0NTT6</accession>
<reference evidence="1 2" key="1">
    <citation type="journal article" date="2018" name="Mol. Biol. Evol.">
        <title>Broad Genomic Sampling Reveals a Smut Pathogenic Ancestry of the Fungal Clade Ustilaginomycotina.</title>
        <authorList>
            <person name="Kijpornyongpan T."/>
            <person name="Mondo S.J."/>
            <person name="Barry K."/>
            <person name="Sandor L."/>
            <person name="Lee J."/>
            <person name="Lipzen A."/>
            <person name="Pangilinan J."/>
            <person name="LaButti K."/>
            <person name="Hainaut M."/>
            <person name="Henrissat B."/>
            <person name="Grigoriev I.V."/>
            <person name="Spatafora J.W."/>
            <person name="Aime M.C."/>
        </authorList>
    </citation>
    <scope>NUCLEOTIDE SEQUENCE [LARGE SCALE GENOMIC DNA]</scope>
    <source>
        <strain evidence="1 2">SA 807</strain>
    </source>
</reference>